<proteinExistence type="inferred from homology"/>
<reference evidence="7" key="1">
    <citation type="submission" date="2015-09" db="EMBL/GenBank/DDBJ databases">
        <authorList>
            <consortium name="Pathogen Informatics"/>
        </authorList>
    </citation>
    <scope>NUCLEOTIDE SEQUENCE</scope>
    <source>
        <strain evidence="7">2789STDY5834896</strain>
    </source>
</reference>
<dbReference type="GO" id="GO:0005737">
    <property type="term" value="C:cytoplasm"/>
    <property type="evidence" value="ECO:0007669"/>
    <property type="project" value="UniProtKB-SubCell"/>
</dbReference>
<protein>
    <recommendedName>
        <fullName evidence="3 5">Regulatory protein RecX</fullName>
    </recommendedName>
</protein>
<dbReference type="PANTHER" id="PTHR33602:SF1">
    <property type="entry name" value="REGULATORY PROTEIN RECX FAMILY PROTEIN"/>
    <property type="match status" value="1"/>
</dbReference>
<comment type="function">
    <text evidence="5">Modulates RecA activity.</text>
</comment>
<dbReference type="EMBL" id="FMHG01000003">
    <property type="protein sequence ID" value="SCJ89242.1"/>
    <property type="molecule type" value="Genomic_DNA"/>
</dbReference>
<dbReference type="Pfam" id="PF21982">
    <property type="entry name" value="RecX_HTH1"/>
    <property type="match status" value="1"/>
</dbReference>
<dbReference type="HAMAP" id="MF_01114">
    <property type="entry name" value="RecX"/>
    <property type="match status" value="1"/>
</dbReference>
<accession>A0A1C6K4H9</accession>
<organism evidence="7">
    <name type="scientific">uncultured Anaerotruncus sp</name>
    <dbReference type="NCBI Taxonomy" id="905011"/>
    <lineage>
        <taxon>Bacteria</taxon>
        <taxon>Bacillati</taxon>
        <taxon>Bacillota</taxon>
        <taxon>Clostridia</taxon>
        <taxon>Eubacteriales</taxon>
        <taxon>Oscillospiraceae</taxon>
        <taxon>Anaerotruncus</taxon>
        <taxon>environmental samples</taxon>
    </lineage>
</organism>
<gene>
    <name evidence="5 7" type="primary">recX</name>
    <name evidence="7" type="ORF">SAMEA3545359_02601</name>
</gene>
<comment type="similarity">
    <text evidence="2 5">Belongs to the RecX family.</text>
</comment>
<evidence type="ECO:0000256" key="5">
    <source>
        <dbReference type="HAMAP-Rule" id="MF_01114"/>
    </source>
</evidence>
<dbReference type="InterPro" id="IPR003783">
    <property type="entry name" value="Regulatory_RecX"/>
</dbReference>
<dbReference type="GO" id="GO:0006282">
    <property type="term" value="P:regulation of DNA repair"/>
    <property type="evidence" value="ECO:0007669"/>
    <property type="project" value="UniProtKB-UniRule"/>
</dbReference>
<evidence type="ECO:0000259" key="6">
    <source>
        <dbReference type="Pfam" id="PF21982"/>
    </source>
</evidence>
<dbReference type="InterPro" id="IPR036388">
    <property type="entry name" value="WH-like_DNA-bd_sf"/>
</dbReference>
<evidence type="ECO:0000256" key="3">
    <source>
        <dbReference type="ARBA" id="ARBA00018111"/>
    </source>
</evidence>
<evidence type="ECO:0000256" key="1">
    <source>
        <dbReference type="ARBA" id="ARBA00004496"/>
    </source>
</evidence>
<sequence length="215" mass="24461">MRETGAGVVTGLEKTKRGRYSVFVDGEFLWSIDGETLVKNPDIRPGKTVSYAYLEEVKYQSDIQKCKDKALDYLGRRPYAQKELTDKLSRTYPRDIARQVAELVGSAGLLDDLDYGYKLAAELFSQKHYSVRFIGMELQKRGLTREQVEQILADSGFDDGESIRYLLARSYSRDLSSPKGRDRALAALARRGFSYSDCRQMIAAQQSGEDDYEEY</sequence>
<evidence type="ECO:0000256" key="4">
    <source>
        <dbReference type="ARBA" id="ARBA00022490"/>
    </source>
</evidence>
<dbReference type="Gene3D" id="1.10.10.10">
    <property type="entry name" value="Winged helix-like DNA-binding domain superfamily/Winged helix DNA-binding domain"/>
    <property type="match status" value="1"/>
</dbReference>
<dbReference type="AlphaFoldDB" id="A0A1C6K4H9"/>
<feature type="domain" description="RecX first three-helical" evidence="6">
    <location>
        <begin position="66"/>
        <end position="100"/>
    </location>
</feature>
<keyword evidence="4 5" id="KW-0963">Cytoplasm</keyword>
<evidence type="ECO:0000313" key="7">
    <source>
        <dbReference type="EMBL" id="SCJ89242.1"/>
    </source>
</evidence>
<dbReference type="PANTHER" id="PTHR33602">
    <property type="entry name" value="REGULATORY PROTEIN RECX FAMILY PROTEIN"/>
    <property type="match status" value="1"/>
</dbReference>
<name>A0A1C6K4H9_9FIRM</name>
<comment type="subcellular location">
    <subcellularLocation>
        <location evidence="1 5">Cytoplasm</location>
    </subcellularLocation>
</comment>
<dbReference type="InterPro" id="IPR053926">
    <property type="entry name" value="RecX_HTH_1st"/>
</dbReference>
<evidence type="ECO:0000256" key="2">
    <source>
        <dbReference type="ARBA" id="ARBA00009695"/>
    </source>
</evidence>